<dbReference type="HOGENOM" id="CLU_2709811_0_0_1"/>
<dbReference type="AlphaFoldDB" id="A0A061E4L0"/>
<dbReference type="InParanoid" id="A0A061E4L0"/>
<proteinExistence type="predicted"/>
<gene>
    <name evidence="2" type="ORF">TCM_009109</name>
</gene>
<keyword evidence="3" id="KW-1185">Reference proteome</keyword>
<evidence type="ECO:0000256" key="1">
    <source>
        <dbReference type="SAM" id="Phobius"/>
    </source>
</evidence>
<keyword evidence="1" id="KW-1133">Transmembrane helix</keyword>
<evidence type="ECO:0000313" key="3">
    <source>
        <dbReference type="Proteomes" id="UP000026915"/>
    </source>
</evidence>
<dbReference type="Gramene" id="EOX99969">
    <property type="protein sequence ID" value="EOX99969"/>
    <property type="gene ID" value="TCM_009109"/>
</dbReference>
<name>A0A061E4L0_THECC</name>
<dbReference type="EMBL" id="CM001880">
    <property type="protein sequence ID" value="EOX99969.1"/>
    <property type="molecule type" value="Genomic_DNA"/>
</dbReference>
<organism evidence="2 3">
    <name type="scientific">Theobroma cacao</name>
    <name type="common">Cacao</name>
    <name type="synonym">Cocoa</name>
    <dbReference type="NCBI Taxonomy" id="3641"/>
    <lineage>
        <taxon>Eukaryota</taxon>
        <taxon>Viridiplantae</taxon>
        <taxon>Streptophyta</taxon>
        <taxon>Embryophyta</taxon>
        <taxon>Tracheophyta</taxon>
        <taxon>Spermatophyta</taxon>
        <taxon>Magnoliopsida</taxon>
        <taxon>eudicotyledons</taxon>
        <taxon>Gunneridae</taxon>
        <taxon>Pentapetalae</taxon>
        <taxon>rosids</taxon>
        <taxon>malvids</taxon>
        <taxon>Malvales</taxon>
        <taxon>Malvaceae</taxon>
        <taxon>Byttnerioideae</taxon>
        <taxon>Theobroma</taxon>
    </lineage>
</organism>
<protein>
    <submittedName>
        <fullName evidence="2">Uncharacterized protein</fullName>
    </submittedName>
</protein>
<sequence>MQMHVVINKQHSDKKGVHMTVPVVCGVGKHMPMIYAMCGVGEHMMMIYAVCGVGVHMTVMVRCGVIVHLMMIL</sequence>
<feature type="transmembrane region" description="Helical" evidence="1">
    <location>
        <begin position="45"/>
        <end position="72"/>
    </location>
</feature>
<dbReference type="Proteomes" id="UP000026915">
    <property type="component" value="Chromosome 2"/>
</dbReference>
<evidence type="ECO:0000313" key="2">
    <source>
        <dbReference type="EMBL" id="EOX99969.1"/>
    </source>
</evidence>
<keyword evidence="1" id="KW-0812">Transmembrane</keyword>
<accession>A0A061E4L0</accession>
<reference evidence="2 3" key="1">
    <citation type="journal article" date="2013" name="Genome Biol.">
        <title>The genome sequence of the most widely cultivated cacao type and its use to identify candidate genes regulating pod color.</title>
        <authorList>
            <person name="Motamayor J.C."/>
            <person name="Mockaitis K."/>
            <person name="Schmutz J."/>
            <person name="Haiminen N."/>
            <person name="Iii D.L."/>
            <person name="Cornejo O."/>
            <person name="Findley S.D."/>
            <person name="Zheng P."/>
            <person name="Utro F."/>
            <person name="Royaert S."/>
            <person name="Saski C."/>
            <person name="Jenkins J."/>
            <person name="Podicheti R."/>
            <person name="Zhao M."/>
            <person name="Scheffler B.E."/>
            <person name="Stack J.C."/>
            <person name="Feltus F.A."/>
            <person name="Mustiga G.M."/>
            <person name="Amores F."/>
            <person name="Phillips W."/>
            <person name="Marelli J.P."/>
            <person name="May G.D."/>
            <person name="Shapiro H."/>
            <person name="Ma J."/>
            <person name="Bustamante C.D."/>
            <person name="Schnell R.J."/>
            <person name="Main D."/>
            <person name="Gilbert D."/>
            <person name="Parida L."/>
            <person name="Kuhn D.N."/>
        </authorList>
    </citation>
    <scope>NUCLEOTIDE SEQUENCE [LARGE SCALE GENOMIC DNA]</scope>
    <source>
        <strain evidence="3">cv. Matina 1-6</strain>
    </source>
</reference>
<keyword evidence="1" id="KW-0472">Membrane</keyword>